<dbReference type="GO" id="GO:0046061">
    <property type="term" value="P:dATP catabolic process"/>
    <property type="evidence" value="ECO:0007669"/>
    <property type="project" value="TreeGrafter"/>
</dbReference>
<dbReference type="GO" id="GO:0046052">
    <property type="term" value="P:UTP catabolic process"/>
    <property type="evidence" value="ECO:0007669"/>
    <property type="project" value="TreeGrafter"/>
</dbReference>
<dbReference type="InterPro" id="IPR048011">
    <property type="entry name" value="NTP-PPase_MazG-like_C"/>
</dbReference>
<dbReference type="SUPFAM" id="SSF101386">
    <property type="entry name" value="all-alpha NTP pyrophosphatases"/>
    <property type="match status" value="1"/>
</dbReference>
<accession>A0A5B8XJS3</accession>
<proteinExistence type="predicted"/>
<dbReference type="Pfam" id="PF03819">
    <property type="entry name" value="MazG"/>
    <property type="match status" value="1"/>
</dbReference>
<feature type="domain" description="NTP pyrophosphohydrolase MazG-like" evidence="1">
    <location>
        <begin position="26"/>
        <end position="86"/>
    </location>
</feature>
<dbReference type="InterPro" id="IPR011551">
    <property type="entry name" value="NTP_PyrPHydrolase_MazG"/>
</dbReference>
<sequence>MRKSALAHALEVGQKAAEVGFDWEKPEHALDKVREEVDELAECIGQSEEFEELGDLLFALVNVARKLNIDPDVALDAATTKFQRRFEFVVKRAKDAGKEPNDFSLDVLEGFWQEAKARELDYP</sequence>
<gene>
    <name evidence="2" type="ORF">FRD01_01950</name>
</gene>
<dbReference type="GO" id="GO:0006203">
    <property type="term" value="P:dGTP catabolic process"/>
    <property type="evidence" value="ECO:0007669"/>
    <property type="project" value="TreeGrafter"/>
</dbReference>
<evidence type="ECO:0000313" key="3">
    <source>
        <dbReference type="Proteomes" id="UP000321595"/>
    </source>
</evidence>
<dbReference type="Proteomes" id="UP000321595">
    <property type="component" value="Chromosome"/>
</dbReference>
<dbReference type="GO" id="GO:0046047">
    <property type="term" value="P:TTP catabolic process"/>
    <property type="evidence" value="ECO:0007669"/>
    <property type="project" value="TreeGrafter"/>
</dbReference>
<evidence type="ECO:0000313" key="2">
    <source>
        <dbReference type="EMBL" id="QED26042.1"/>
    </source>
</evidence>
<dbReference type="AlphaFoldDB" id="A0A5B8XJS3"/>
<dbReference type="InterPro" id="IPR004518">
    <property type="entry name" value="MazG-like_dom"/>
</dbReference>
<dbReference type="OrthoDB" id="9808939at2"/>
<dbReference type="GO" id="GO:0047429">
    <property type="term" value="F:nucleoside triphosphate diphosphatase activity"/>
    <property type="evidence" value="ECO:0007669"/>
    <property type="project" value="InterPro"/>
</dbReference>
<dbReference type="RefSeq" id="WP_146957142.1">
    <property type="nucleotide sequence ID" value="NZ_CP042467.1"/>
</dbReference>
<evidence type="ECO:0000259" key="1">
    <source>
        <dbReference type="Pfam" id="PF03819"/>
    </source>
</evidence>
<dbReference type="GO" id="GO:0046076">
    <property type="term" value="P:dTTP catabolic process"/>
    <property type="evidence" value="ECO:0007669"/>
    <property type="project" value="TreeGrafter"/>
</dbReference>
<dbReference type="EMBL" id="CP042467">
    <property type="protein sequence ID" value="QED26042.1"/>
    <property type="molecule type" value="Genomic_DNA"/>
</dbReference>
<keyword evidence="3" id="KW-1185">Reference proteome</keyword>
<dbReference type="Gene3D" id="1.10.287.1080">
    <property type="entry name" value="MazG-like"/>
    <property type="match status" value="1"/>
</dbReference>
<protein>
    <recommendedName>
        <fullName evidence="1">NTP pyrophosphohydrolase MazG-like domain-containing protein</fullName>
    </recommendedName>
</protein>
<name>A0A5B8XJS3_9DELT</name>
<dbReference type="PANTHER" id="PTHR30522">
    <property type="entry name" value="NUCLEOSIDE TRIPHOSPHATE PYROPHOSPHOHYDROLASE"/>
    <property type="match status" value="1"/>
</dbReference>
<dbReference type="CDD" id="cd11529">
    <property type="entry name" value="NTP-PPase_MazG_Cterm"/>
    <property type="match status" value="1"/>
</dbReference>
<dbReference type="PANTHER" id="PTHR30522:SF0">
    <property type="entry name" value="NUCLEOSIDE TRIPHOSPHATE PYROPHOSPHOHYDROLASE"/>
    <property type="match status" value="1"/>
</dbReference>
<dbReference type="GO" id="GO:0046081">
    <property type="term" value="P:dUTP catabolic process"/>
    <property type="evidence" value="ECO:0007669"/>
    <property type="project" value="TreeGrafter"/>
</dbReference>
<dbReference type="KEGG" id="bbae:FRD01_01950"/>
<reference evidence="2 3" key="1">
    <citation type="submission" date="2019-08" db="EMBL/GenBank/DDBJ databases">
        <authorList>
            <person name="Liang Q."/>
        </authorList>
    </citation>
    <scope>NUCLEOTIDE SEQUENCE [LARGE SCALE GENOMIC DNA]</scope>
    <source>
        <strain evidence="2 3">V1718</strain>
    </source>
</reference>
<organism evidence="2 3">
    <name type="scientific">Microvenator marinus</name>
    <dbReference type="NCBI Taxonomy" id="2600177"/>
    <lineage>
        <taxon>Bacteria</taxon>
        <taxon>Deltaproteobacteria</taxon>
        <taxon>Bradymonadales</taxon>
        <taxon>Microvenatoraceae</taxon>
        <taxon>Microvenator</taxon>
    </lineage>
</organism>